<name>A0AAN9LRN8_CANGL</name>
<protein>
    <submittedName>
        <fullName evidence="1">Uncharacterized protein</fullName>
    </submittedName>
</protein>
<accession>A0AAN9LRN8</accession>
<evidence type="ECO:0000313" key="1">
    <source>
        <dbReference type="EMBL" id="KAK7340846.1"/>
    </source>
</evidence>
<dbReference type="AlphaFoldDB" id="A0AAN9LRN8"/>
<organism evidence="1 2">
    <name type="scientific">Canavalia gladiata</name>
    <name type="common">Sword bean</name>
    <name type="synonym">Dolichos gladiatus</name>
    <dbReference type="NCBI Taxonomy" id="3824"/>
    <lineage>
        <taxon>Eukaryota</taxon>
        <taxon>Viridiplantae</taxon>
        <taxon>Streptophyta</taxon>
        <taxon>Embryophyta</taxon>
        <taxon>Tracheophyta</taxon>
        <taxon>Spermatophyta</taxon>
        <taxon>Magnoliopsida</taxon>
        <taxon>eudicotyledons</taxon>
        <taxon>Gunneridae</taxon>
        <taxon>Pentapetalae</taxon>
        <taxon>rosids</taxon>
        <taxon>fabids</taxon>
        <taxon>Fabales</taxon>
        <taxon>Fabaceae</taxon>
        <taxon>Papilionoideae</taxon>
        <taxon>50 kb inversion clade</taxon>
        <taxon>NPAAA clade</taxon>
        <taxon>indigoferoid/millettioid clade</taxon>
        <taxon>Phaseoleae</taxon>
        <taxon>Canavalia</taxon>
    </lineage>
</organism>
<evidence type="ECO:0000313" key="2">
    <source>
        <dbReference type="Proteomes" id="UP001367508"/>
    </source>
</evidence>
<comment type="caution">
    <text evidence="1">The sequence shown here is derived from an EMBL/GenBank/DDBJ whole genome shotgun (WGS) entry which is preliminary data.</text>
</comment>
<gene>
    <name evidence="1" type="ORF">VNO77_21560</name>
</gene>
<sequence>MLYGEIKETVILRKETDKTVGKKKTKFGMWLTSHVTGAWQGVTAREHQVSAYKAYFDTYRCTPFFSPLNCALQL</sequence>
<keyword evidence="2" id="KW-1185">Reference proteome</keyword>
<dbReference type="EMBL" id="JAYMYQ010000004">
    <property type="protein sequence ID" value="KAK7340846.1"/>
    <property type="molecule type" value="Genomic_DNA"/>
</dbReference>
<dbReference type="Proteomes" id="UP001367508">
    <property type="component" value="Unassembled WGS sequence"/>
</dbReference>
<proteinExistence type="predicted"/>
<reference evidence="1 2" key="1">
    <citation type="submission" date="2024-01" db="EMBL/GenBank/DDBJ databases">
        <title>The genomes of 5 underutilized Papilionoideae crops provide insights into root nodulation and disease resistanc.</title>
        <authorList>
            <person name="Jiang F."/>
        </authorList>
    </citation>
    <scope>NUCLEOTIDE SEQUENCE [LARGE SCALE GENOMIC DNA]</scope>
    <source>
        <strain evidence="1">LVBAO_FW01</strain>
        <tissue evidence="1">Leaves</tissue>
    </source>
</reference>